<organism evidence="1 2">
    <name type="scientific">Blastomyces parvus</name>
    <dbReference type="NCBI Taxonomy" id="2060905"/>
    <lineage>
        <taxon>Eukaryota</taxon>
        <taxon>Fungi</taxon>
        <taxon>Dikarya</taxon>
        <taxon>Ascomycota</taxon>
        <taxon>Pezizomycotina</taxon>
        <taxon>Eurotiomycetes</taxon>
        <taxon>Eurotiomycetidae</taxon>
        <taxon>Onygenales</taxon>
        <taxon>Ajellomycetaceae</taxon>
        <taxon>Blastomyces</taxon>
    </lineage>
</organism>
<evidence type="ECO:0000313" key="2">
    <source>
        <dbReference type="Proteomes" id="UP000224080"/>
    </source>
</evidence>
<protein>
    <submittedName>
        <fullName evidence="1">Uncharacterized protein</fullName>
    </submittedName>
</protein>
<proteinExistence type="predicted"/>
<keyword evidence="2" id="KW-1185">Reference proteome</keyword>
<accession>A0A2B7WU07</accession>
<gene>
    <name evidence="1" type="ORF">GX51_06056</name>
</gene>
<sequence>MRKIAKMHPVQLAAAIFSRSALSNNPHQHHQRMVPEQTENEILPRSLLLQKLTSELVENGFAVPGMEKFPTLKEQGS</sequence>
<dbReference type="AlphaFoldDB" id="A0A2B7WU07"/>
<comment type="caution">
    <text evidence="1">The sequence shown here is derived from an EMBL/GenBank/DDBJ whole genome shotgun (WGS) entry which is preliminary data.</text>
</comment>
<name>A0A2B7WU07_9EURO</name>
<evidence type="ECO:0000313" key="1">
    <source>
        <dbReference type="EMBL" id="PGG99950.1"/>
    </source>
</evidence>
<reference evidence="1 2" key="1">
    <citation type="submission" date="2017-10" db="EMBL/GenBank/DDBJ databases">
        <title>Comparative genomics in systemic dimorphic fungi from Ajellomycetaceae.</title>
        <authorList>
            <person name="Munoz J.F."/>
            <person name="Mcewen J.G."/>
            <person name="Clay O.K."/>
            <person name="Cuomo C.A."/>
        </authorList>
    </citation>
    <scope>NUCLEOTIDE SEQUENCE [LARGE SCALE GENOMIC DNA]</scope>
    <source>
        <strain evidence="1 2">UAMH130</strain>
    </source>
</reference>
<dbReference type="EMBL" id="PDNC01000093">
    <property type="protein sequence ID" value="PGG99950.1"/>
    <property type="molecule type" value="Genomic_DNA"/>
</dbReference>
<dbReference type="Proteomes" id="UP000224080">
    <property type="component" value="Unassembled WGS sequence"/>
</dbReference>